<keyword evidence="3" id="KW-0472">Membrane</keyword>
<name>A0A3D9KGE2_9BACL</name>
<keyword evidence="1" id="KW-1003">Cell membrane</keyword>
<evidence type="ECO:0000256" key="3">
    <source>
        <dbReference type="ARBA" id="ARBA00023136"/>
    </source>
</evidence>
<accession>A0A3D9KGE2</accession>
<evidence type="ECO:0000256" key="1">
    <source>
        <dbReference type="ARBA" id="ARBA00022475"/>
    </source>
</evidence>
<dbReference type="PANTHER" id="PTHR43649">
    <property type="entry name" value="ARABINOSE-BINDING PROTEIN-RELATED"/>
    <property type="match status" value="1"/>
</dbReference>
<dbReference type="RefSeq" id="WP_116059954.1">
    <property type="nucleotide sequence ID" value="NZ_QRDZ01000004.1"/>
</dbReference>
<evidence type="ECO:0000256" key="2">
    <source>
        <dbReference type="ARBA" id="ARBA00022729"/>
    </source>
</evidence>
<dbReference type="OrthoDB" id="9787283at2"/>
<dbReference type="InterPro" id="IPR050490">
    <property type="entry name" value="Bact_solute-bd_prot1"/>
</dbReference>
<comment type="caution">
    <text evidence="6">The sequence shown here is derived from an EMBL/GenBank/DDBJ whole genome shotgun (WGS) entry which is preliminary data.</text>
</comment>
<dbReference type="EMBL" id="QRDZ01000004">
    <property type="protein sequence ID" value="RED85535.1"/>
    <property type="molecule type" value="Genomic_DNA"/>
</dbReference>
<evidence type="ECO:0000313" key="7">
    <source>
        <dbReference type="Proteomes" id="UP000256977"/>
    </source>
</evidence>
<keyword evidence="5" id="KW-0449">Lipoprotein</keyword>
<dbReference type="AlphaFoldDB" id="A0A3D9KGE2"/>
<dbReference type="Gene3D" id="3.40.190.10">
    <property type="entry name" value="Periplasmic binding protein-like II"/>
    <property type="match status" value="3"/>
</dbReference>
<dbReference type="Pfam" id="PF01547">
    <property type="entry name" value="SBP_bac_1"/>
    <property type="match status" value="1"/>
</dbReference>
<sequence length="550" mass="62568">MINRKRTISLIALAVCGIAAFLLFGPMAEREERPSAAVGPFEKYEPTITLSAVRNLNDSTVFREGESLTDNVWSRDYLATLGIQIKYLWTTNKGTEDYNQRLKASILTGELPDIFEVDSLQLKQLTDAGLIEDLTEAYERHASPKAKEMIEEIAHSLDTATFDGKLMAIPQGASMTDQSQVLWVRHDWLDKLNLPEPRTMQDILLISKAFAEGDPDGNGQRDTYGLGLNMGLHTRINWTSLKGFFNGFHAYPSSWIKGDDGRIVFGGIQPEVKTALTALRDMYLDGQIDPEFSVKDQNYMAEELVSGKIGMQYGAWWNPTHPLQASKDRDPGADWRAYGIPSVDDVPAKFEYNFPIYSYFVAKKGIRHPEALMRLLNLMVYRGYENPEWSHFFIGKDGFQYNNYPLVYTWPENGSMKNYIRLQSALKNGSPAGLSEEEQSYYDNIVAYRQGDNRYWFEEGMYGQSSAWAKIMEHNDSGYIQMNEFYGPATKTMSQVTAILDKLTLDTYTMIIMGELPVDAFDDYAKDWGDLGGDRITEEVNQWVDQRRQS</sequence>
<keyword evidence="4" id="KW-0564">Palmitate</keyword>
<dbReference type="Proteomes" id="UP000256977">
    <property type="component" value="Unassembled WGS sequence"/>
</dbReference>
<gene>
    <name evidence="6" type="ORF">DFP98_104240</name>
</gene>
<keyword evidence="2" id="KW-0732">Signal</keyword>
<organism evidence="6 7">
    <name type="scientific">Cohnella phaseoli</name>
    <dbReference type="NCBI Taxonomy" id="456490"/>
    <lineage>
        <taxon>Bacteria</taxon>
        <taxon>Bacillati</taxon>
        <taxon>Bacillota</taxon>
        <taxon>Bacilli</taxon>
        <taxon>Bacillales</taxon>
        <taxon>Paenibacillaceae</taxon>
        <taxon>Cohnella</taxon>
    </lineage>
</organism>
<dbReference type="PANTHER" id="PTHR43649:SF33">
    <property type="entry name" value="POLYGALACTURONAN_RHAMNOGALACTURONAN-BINDING PROTEIN YTCQ"/>
    <property type="match status" value="1"/>
</dbReference>
<protein>
    <submittedName>
        <fullName evidence="6">Putative aldouronate transport system substrate-binding protein</fullName>
    </submittedName>
</protein>
<proteinExistence type="predicted"/>
<dbReference type="SUPFAM" id="SSF53850">
    <property type="entry name" value="Periplasmic binding protein-like II"/>
    <property type="match status" value="1"/>
</dbReference>
<dbReference type="InterPro" id="IPR006059">
    <property type="entry name" value="SBP"/>
</dbReference>
<reference evidence="6 7" key="1">
    <citation type="submission" date="2018-07" db="EMBL/GenBank/DDBJ databases">
        <title>Genomic Encyclopedia of Type Strains, Phase III (KMG-III): the genomes of soil and plant-associated and newly described type strains.</title>
        <authorList>
            <person name="Whitman W."/>
        </authorList>
    </citation>
    <scope>NUCLEOTIDE SEQUENCE [LARGE SCALE GENOMIC DNA]</scope>
    <source>
        <strain evidence="6 7">CECT 7287</strain>
    </source>
</reference>
<evidence type="ECO:0000256" key="4">
    <source>
        <dbReference type="ARBA" id="ARBA00023139"/>
    </source>
</evidence>
<keyword evidence="7" id="KW-1185">Reference proteome</keyword>
<evidence type="ECO:0000313" key="6">
    <source>
        <dbReference type="EMBL" id="RED85535.1"/>
    </source>
</evidence>
<evidence type="ECO:0000256" key="5">
    <source>
        <dbReference type="ARBA" id="ARBA00023288"/>
    </source>
</evidence>